<dbReference type="Proteomes" id="UP000593663">
    <property type="component" value="Chromosome 1"/>
</dbReference>
<evidence type="ECO:0000313" key="1">
    <source>
        <dbReference type="EMBL" id="QOT72917.1"/>
    </source>
</evidence>
<reference evidence="2" key="1">
    <citation type="submission" date="2020-08" db="EMBL/GenBank/DDBJ databases">
        <title>Complete genome sequence of Sphingobium barthaii strain KK22, a high-molecular-weight polycyclic aromatic hydrocarbon-degrading soil bacterium.</title>
        <authorList>
            <person name="Mori J.F."/>
            <person name="Kanaly R.A."/>
        </authorList>
    </citation>
    <scope>NUCLEOTIDE SEQUENCE [LARGE SCALE GENOMIC DNA]</scope>
    <source>
        <strain evidence="2">KK22</strain>
    </source>
</reference>
<proteinExistence type="predicted"/>
<sequence length="73" mass="8094">MDDADVASPLTPFQNGNASGMTARVAFHSRRRPRAAGKKCFAKGTNDQRICFTAVRFFRKSLEFCVLISLTPN</sequence>
<name>A0A7M2GKY3_SPHSA</name>
<dbReference type="KEGG" id="sbar:H5V43_07370"/>
<protein>
    <submittedName>
        <fullName evidence="1">Uncharacterized protein</fullName>
    </submittedName>
</protein>
<organism evidence="1 2">
    <name type="scientific">Sphingobium fuliginis (strain ATCC 27551)</name>
    <dbReference type="NCBI Taxonomy" id="336203"/>
    <lineage>
        <taxon>Bacteria</taxon>
        <taxon>Pseudomonadati</taxon>
        <taxon>Pseudomonadota</taxon>
        <taxon>Alphaproteobacteria</taxon>
        <taxon>Sphingomonadales</taxon>
        <taxon>Sphingomonadaceae</taxon>
        <taxon>Sphingobium</taxon>
    </lineage>
</organism>
<evidence type="ECO:0000313" key="2">
    <source>
        <dbReference type="Proteomes" id="UP000593663"/>
    </source>
</evidence>
<accession>A0A7M2GKY3</accession>
<dbReference type="AlphaFoldDB" id="A0A7M2GKY3"/>
<dbReference type="EMBL" id="CP060035">
    <property type="protein sequence ID" value="QOT72917.1"/>
    <property type="molecule type" value="Genomic_DNA"/>
</dbReference>
<gene>
    <name evidence="1" type="ORF">H5V43_07370</name>
</gene>
<dbReference type="RefSeq" id="WP_128830766.1">
    <property type="nucleotide sequence ID" value="NZ_BATN01000046.1"/>
</dbReference>